<dbReference type="RefSeq" id="WP_014682076.1">
    <property type="nucleotide sequence ID" value="NC_017770.1"/>
</dbReference>
<gene>
    <name evidence="3" type="ordered locus">Solca_3856</name>
</gene>
<dbReference type="GO" id="GO:0016491">
    <property type="term" value="F:oxidoreductase activity"/>
    <property type="evidence" value="ECO:0007669"/>
    <property type="project" value="UniProtKB-KW"/>
</dbReference>
<dbReference type="KEGG" id="scn:Solca_3856"/>
<evidence type="ECO:0008006" key="5">
    <source>
        <dbReference type="Google" id="ProtNLM"/>
    </source>
</evidence>
<dbReference type="NCBIfam" id="NF005754">
    <property type="entry name" value="PRK07578.1"/>
    <property type="match status" value="1"/>
</dbReference>
<dbReference type="InterPro" id="IPR051122">
    <property type="entry name" value="SDR_DHRS6-like"/>
</dbReference>
<dbReference type="EMBL" id="CP003349">
    <property type="protein sequence ID" value="AFD08853.1"/>
    <property type="molecule type" value="Genomic_DNA"/>
</dbReference>
<evidence type="ECO:0000313" key="4">
    <source>
        <dbReference type="Proteomes" id="UP000007590"/>
    </source>
</evidence>
<keyword evidence="2" id="KW-0560">Oxidoreductase</keyword>
<dbReference type="InterPro" id="IPR002347">
    <property type="entry name" value="SDR_fam"/>
</dbReference>
<evidence type="ECO:0000313" key="3">
    <source>
        <dbReference type="EMBL" id="AFD08853.1"/>
    </source>
</evidence>
<dbReference type="SUPFAM" id="SSF51735">
    <property type="entry name" value="NAD(P)-binding Rossmann-fold domains"/>
    <property type="match status" value="1"/>
</dbReference>
<accession>H8KLG6</accession>
<dbReference type="Gene3D" id="3.40.50.720">
    <property type="entry name" value="NAD(P)-binding Rossmann-like Domain"/>
    <property type="match status" value="1"/>
</dbReference>
<dbReference type="STRING" id="929556.Solca_3856"/>
<organism evidence="3 4">
    <name type="scientific">Solitalea canadensis (strain ATCC 29591 / DSM 3403 / JCM 21819 / LMG 8368 / NBRC 15130 / NCIMB 12057 / USAM 9D)</name>
    <name type="common">Flexibacter canadensis</name>
    <dbReference type="NCBI Taxonomy" id="929556"/>
    <lineage>
        <taxon>Bacteria</taxon>
        <taxon>Pseudomonadati</taxon>
        <taxon>Bacteroidota</taxon>
        <taxon>Sphingobacteriia</taxon>
        <taxon>Sphingobacteriales</taxon>
        <taxon>Sphingobacteriaceae</taxon>
        <taxon>Solitalea</taxon>
    </lineage>
</organism>
<dbReference type="eggNOG" id="COG1028">
    <property type="taxonomic scope" value="Bacteria"/>
</dbReference>
<name>H8KLG6_SOLCM</name>
<dbReference type="Pfam" id="PF13561">
    <property type="entry name" value="adh_short_C2"/>
    <property type="match status" value="1"/>
</dbReference>
<evidence type="ECO:0000256" key="1">
    <source>
        <dbReference type="ARBA" id="ARBA00006484"/>
    </source>
</evidence>
<dbReference type="OrthoDB" id="9787486at2"/>
<sequence length="199" mass="21194">MKIIIVGATGTIGKVVTDELKKRHEVISVGSKSGDFQVDITSSTAIQNLFKQTGKFDALISTTGSAFFGPFNELTEEKMNDSIKSKLMGQVNLVLEGRKFINPNGSFTLTSGILSEDPIKMGAALSLVNGAINSFVIGAAVEMENGVRINAVSPGVVENSRDYYGPYFPGHVPVAMDRVVAGYVKSVEGAITGQVIKIY</sequence>
<dbReference type="HOGENOM" id="CLU_091006_0_0_10"/>
<dbReference type="PANTHER" id="PTHR43477">
    <property type="entry name" value="DIHYDROANTICAPSIN 7-DEHYDROGENASE"/>
    <property type="match status" value="1"/>
</dbReference>
<comment type="similarity">
    <text evidence="1">Belongs to the short-chain dehydrogenases/reductases (SDR) family.</text>
</comment>
<dbReference type="Proteomes" id="UP000007590">
    <property type="component" value="Chromosome"/>
</dbReference>
<dbReference type="PRINTS" id="PR00081">
    <property type="entry name" value="GDHRDH"/>
</dbReference>
<keyword evidence="4" id="KW-1185">Reference proteome</keyword>
<dbReference type="CDD" id="cd11731">
    <property type="entry name" value="Lin1944_like_SDR_c"/>
    <property type="match status" value="1"/>
</dbReference>
<evidence type="ECO:0000256" key="2">
    <source>
        <dbReference type="ARBA" id="ARBA00023002"/>
    </source>
</evidence>
<reference evidence="3" key="1">
    <citation type="submission" date="2012-02" db="EMBL/GenBank/DDBJ databases">
        <title>The complete genome of Solitalea canadensis DSM 3403.</title>
        <authorList>
            <consortium name="US DOE Joint Genome Institute (JGI-PGF)"/>
            <person name="Lucas S."/>
            <person name="Copeland A."/>
            <person name="Lapidus A."/>
            <person name="Glavina del Rio T."/>
            <person name="Dalin E."/>
            <person name="Tice H."/>
            <person name="Bruce D."/>
            <person name="Goodwin L."/>
            <person name="Pitluck S."/>
            <person name="Peters L."/>
            <person name="Ovchinnikova G."/>
            <person name="Lu M."/>
            <person name="Kyrpides N."/>
            <person name="Mavromatis K."/>
            <person name="Ivanova N."/>
            <person name="Brettin T."/>
            <person name="Detter J.C."/>
            <person name="Han C."/>
            <person name="Larimer F."/>
            <person name="Land M."/>
            <person name="Hauser L."/>
            <person name="Markowitz V."/>
            <person name="Cheng J.-F."/>
            <person name="Hugenholtz P."/>
            <person name="Woyke T."/>
            <person name="Wu D."/>
            <person name="Spring S."/>
            <person name="Schroeder M."/>
            <person name="Kopitz M."/>
            <person name="Brambilla E."/>
            <person name="Klenk H.-P."/>
            <person name="Eisen J.A."/>
        </authorList>
    </citation>
    <scope>NUCLEOTIDE SEQUENCE</scope>
    <source>
        <strain evidence="3">DSM 3403</strain>
    </source>
</reference>
<dbReference type="InterPro" id="IPR036291">
    <property type="entry name" value="NAD(P)-bd_dom_sf"/>
</dbReference>
<dbReference type="AlphaFoldDB" id="H8KLG6"/>
<proteinExistence type="inferred from homology"/>
<protein>
    <recommendedName>
        <fullName evidence="5">Short chain dehydrogenase</fullName>
    </recommendedName>
</protein>
<dbReference type="PANTHER" id="PTHR43477:SF1">
    <property type="entry name" value="DIHYDROANTICAPSIN 7-DEHYDROGENASE"/>
    <property type="match status" value="1"/>
</dbReference>